<dbReference type="OrthoDB" id="1678912at2"/>
<sequence>MVFNKNTSLCKGSNYFDIYGVADKQAVNYINKSMSLPNSNFFKEKVILVDAKVQAQKPDIGAIQSINLSVDILRKKIISTPGDDIVTNLEGVKSTGKKIIIEGALNLSIQYISMELRHEVYNFNYGEYFSTYIMLNNQVKLEDNFSIIPYVESFMVSEIYPRKISACTNLFLVASRLSINDYDKEIEEDSDYEMDIPSSKNTNDITTFLGPQDKEWTNINIKEKYTIPKNKPDIGKVINITSNIIVRNQRVVLVPIKPPVSSGGNIFKEKKLLIDLILNQDIIYNEFNNEDNLISVQYGVPYSIYISINDNCKFTDSFIIDSCIEDLHVNVLDKRNMFENISIFFKVNKKTYF</sequence>
<evidence type="ECO:0000313" key="1">
    <source>
        <dbReference type="EMBL" id="SHK09193.1"/>
    </source>
</evidence>
<evidence type="ECO:0000313" key="2">
    <source>
        <dbReference type="Proteomes" id="UP000184310"/>
    </source>
</evidence>
<dbReference type="RefSeq" id="WP_072990052.1">
    <property type="nucleotide sequence ID" value="NZ_FQZB01000013.1"/>
</dbReference>
<gene>
    <name evidence="1" type="ORF">SAMN02745163_03203</name>
</gene>
<reference evidence="1 2" key="1">
    <citation type="submission" date="2016-11" db="EMBL/GenBank/DDBJ databases">
        <authorList>
            <person name="Jaros S."/>
            <person name="Januszkiewicz K."/>
            <person name="Wedrychowicz H."/>
        </authorList>
    </citation>
    <scope>NUCLEOTIDE SEQUENCE [LARGE SCALE GENOMIC DNA]</scope>
    <source>
        <strain evidence="1 2">DSM 21758</strain>
    </source>
</reference>
<accession>A0A1M6PMP6</accession>
<keyword evidence="2" id="KW-1185">Reference proteome</keyword>
<dbReference type="AlphaFoldDB" id="A0A1M6PMP6"/>
<dbReference type="Proteomes" id="UP000184310">
    <property type="component" value="Unassembled WGS sequence"/>
</dbReference>
<evidence type="ECO:0008006" key="3">
    <source>
        <dbReference type="Google" id="ProtNLM"/>
    </source>
</evidence>
<proteinExistence type="predicted"/>
<protein>
    <recommendedName>
        <fullName evidence="3">SipL SPOCS domain-containing protein</fullName>
    </recommendedName>
</protein>
<organism evidence="1 2">
    <name type="scientific">Clostridium cavendishii DSM 21758</name>
    <dbReference type="NCBI Taxonomy" id="1121302"/>
    <lineage>
        <taxon>Bacteria</taxon>
        <taxon>Bacillati</taxon>
        <taxon>Bacillota</taxon>
        <taxon>Clostridia</taxon>
        <taxon>Eubacteriales</taxon>
        <taxon>Clostridiaceae</taxon>
        <taxon>Clostridium</taxon>
    </lineage>
</organism>
<dbReference type="EMBL" id="FQZB01000013">
    <property type="protein sequence ID" value="SHK09193.1"/>
    <property type="molecule type" value="Genomic_DNA"/>
</dbReference>
<name>A0A1M6PMP6_9CLOT</name>
<dbReference type="STRING" id="1121302.SAMN02745163_03203"/>